<reference evidence="2" key="1">
    <citation type="submission" date="2016-02" db="EMBL/GenBank/DDBJ databases">
        <title>WGS assembly of Manihot esculenta.</title>
        <authorList>
            <person name="Bredeson J.V."/>
            <person name="Prochnik S.E."/>
            <person name="Lyons J.B."/>
            <person name="Schmutz J."/>
            <person name="Grimwood J."/>
            <person name="Vrebalov J."/>
            <person name="Bart R.S."/>
            <person name="Amuge T."/>
            <person name="Ferguson M.E."/>
            <person name="Green R."/>
            <person name="Putnam N."/>
            <person name="Stites J."/>
            <person name="Rounsley S."/>
            <person name="Rokhsar D.S."/>
        </authorList>
    </citation>
    <scope>NUCLEOTIDE SEQUENCE [LARGE SCALE GENOMIC DNA]</scope>
    <source>
        <tissue evidence="2">Leaf</tissue>
    </source>
</reference>
<dbReference type="EMBL" id="CM004388">
    <property type="protein sequence ID" value="OAY58368.1"/>
    <property type="molecule type" value="Genomic_DNA"/>
</dbReference>
<accession>A0A2C9WET9</accession>
<evidence type="ECO:0000256" key="1">
    <source>
        <dbReference type="SAM" id="MobiDB-lite"/>
    </source>
</evidence>
<gene>
    <name evidence="2" type="ORF">MANES_02G172000</name>
</gene>
<sequence length="69" mass="8042">MEKEMIRAGGSESESQRAPLRRRGEERFLPPARGSIKRKILGLLYKIFKRQTQRGFHYLLSYCSHSSTT</sequence>
<dbReference type="AlphaFoldDB" id="A0A2C9WET9"/>
<feature type="region of interest" description="Disordered" evidence="1">
    <location>
        <begin position="1"/>
        <end position="29"/>
    </location>
</feature>
<name>A0A2C9WET9_MANES</name>
<organism evidence="2">
    <name type="scientific">Manihot esculenta</name>
    <name type="common">Cassava</name>
    <name type="synonym">Jatropha manihot</name>
    <dbReference type="NCBI Taxonomy" id="3983"/>
    <lineage>
        <taxon>Eukaryota</taxon>
        <taxon>Viridiplantae</taxon>
        <taxon>Streptophyta</taxon>
        <taxon>Embryophyta</taxon>
        <taxon>Tracheophyta</taxon>
        <taxon>Spermatophyta</taxon>
        <taxon>Magnoliopsida</taxon>
        <taxon>eudicotyledons</taxon>
        <taxon>Gunneridae</taxon>
        <taxon>Pentapetalae</taxon>
        <taxon>rosids</taxon>
        <taxon>fabids</taxon>
        <taxon>Malpighiales</taxon>
        <taxon>Euphorbiaceae</taxon>
        <taxon>Crotonoideae</taxon>
        <taxon>Manihoteae</taxon>
        <taxon>Manihot</taxon>
    </lineage>
</organism>
<protein>
    <submittedName>
        <fullName evidence="2">Uncharacterized protein</fullName>
    </submittedName>
</protein>
<evidence type="ECO:0000313" key="2">
    <source>
        <dbReference type="EMBL" id="OAY58368.1"/>
    </source>
</evidence>
<proteinExistence type="predicted"/>